<sequence>MIDDHKDAAKLKREGWRFISRIRCLRSIATSSTRCSRANSMGGDAEDFYELKDINLNAFIRFLAVIHSINLRVYSIFSLFFHLFVRILLKILYRLGDIFNCKLVTLLCEDYQISMAGQLMDRTTKFGIARRYKLNRVLLQAIERVSNRSTAPVRRAVKRRMRNFRASDNHPIIGGLDESAISQKAGNFAWYADFNPSVIIELHCKSVERSFKIVSEGHRKSREEHSTDVTSEPRNVDKQTILWSCRANVILFHGQNRPSDIQRVYMSFTNWFKNNRSSCTYERGRRKKATFSCAVIDIIESFGSRGFQQSAH</sequence>
<reference evidence="2 3" key="1">
    <citation type="journal article" date="2015" name="Genome Biol.">
        <title>Comparative genomics of Steinernema reveals deeply conserved gene regulatory networks.</title>
        <authorList>
            <person name="Dillman A.R."/>
            <person name="Macchietto M."/>
            <person name="Porter C.F."/>
            <person name="Rogers A."/>
            <person name="Williams B."/>
            <person name="Antoshechkin I."/>
            <person name="Lee M.M."/>
            <person name="Goodwin Z."/>
            <person name="Lu X."/>
            <person name="Lewis E.E."/>
            <person name="Goodrich-Blair H."/>
            <person name="Stock S.P."/>
            <person name="Adams B.J."/>
            <person name="Sternberg P.W."/>
            <person name="Mortazavi A."/>
        </authorList>
    </citation>
    <scope>NUCLEOTIDE SEQUENCE [LARGE SCALE GENOMIC DNA]</scope>
    <source>
        <strain evidence="2 3">ALL</strain>
    </source>
</reference>
<dbReference type="OrthoDB" id="5813110at2759"/>
<reference evidence="2 3" key="2">
    <citation type="journal article" date="2019" name="G3 (Bethesda)">
        <title>Hybrid Assembly of the Genome of the Entomopathogenic Nematode Steinernema carpocapsae Identifies the X-Chromosome.</title>
        <authorList>
            <person name="Serra L."/>
            <person name="Macchietto M."/>
            <person name="Macias-Munoz A."/>
            <person name="McGill C.J."/>
            <person name="Rodriguez I.M."/>
            <person name="Rodriguez B."/>
            <person name="Murad R."/>
            <person name="Mortazavi A."/>
        </authorList>
    </citation>
    <scope>NUCLEOTIDE SEQUENCE [LARGE SCALE GENOMIC DNA]</scope>
    <source>
        <strain evidence="2 3">ALL</strain>
    </source>
</reference>
<protein>
    <recommendedName>
        <fullName evidence="4">BTB domain-containing protein</fullName>
    </recommendedName>
</protein>
<keyword evidence="1" id="KW-0812">Transmembrane</keyword>
<keyword evidence="1" id="KW-0472">Membrane</keyword>
<feature type="transmembrane region" description="Helical" evidence="1">
    <location>
        <begin position="58"/>
        <end position="85"/>
    </location>
</feature>
<keyword evidence="1" id="KW-1133">Transmembrane helix</keyword>
<evidence type="ECO:0000313" key="3">
    <source>
        <dbReference type="Proteomes" id="UP000298663"/>
    </source>
</evidence>
<accession>A0A4V6A4Z9</accession>
<evidence type="ECO:0000256" key="1">
    <source>
        <dbReference type="SAM" id="Phobius"/>
    </source>
</evidence>
<evidence type="ECO:0000313" key="2">
    <source>
        <dbReference type="EMBL" id="TKR88785.1"/>
    </source>
</evidence>
<evidence type="ECO:0008006" key="4">
    <source>
        <dbReference type="Google" id="ProtNLM"/>
    </source>
</evidence>
<dbReference type="EMBL" id="AZBU02000003">
    <property type="protein sequence ID" value="TKR88785.1"/>
    <property type="molecule type" value="Genomic_DNA"/>
</dbReference>
<organism evidence="2 3">
    <name type="scientific">Steinernema carpocapsae</name>
    <name type="common">Entomopathogenic nematode</name>
    <dbReference type="NCBI Taxonomy" id="34508"/>
    <lineage>
        <taxon>Eukaryota</taxon>
        <taxon>Metazoa</taxon>
        <taxon>Ecdysozoa</taxon>
        <taxon>Nematoda</taxon>
        <taxon>Chromadorea</taxon>
        <taxon>Rhabditida</taxon>
        <taxon>Tylenchina</taxon>
        <taxon>Panagrolaimomorpha</taxon>
        <taxon>Strongyloidoidea</taxon>
        <taxon>Steinernematidae</taxon>
        <taxon>Steinernema</taxon>
    </lineage>
</organism>
<gene>
    <name evidence="2" type="ORF">L596_012974</name>
</gene>
<proteinExistence type="predicted"/>
<comment type="caution">
    <text evidence="2">The sequence shown here is derived from an EMBL/GenBank/DDBJ whole genome shotgun (WGS) entry which is preliminary data.</text>
</comment>
<keyword evidence="3" id="KW-1185">Reference proteome</keyword>
<name>A0A4V6A4Z9_STECR</name>
<dbReference type="AlphaFoldDB" id="A0A4V6A4Z9"/>
<dbReference type="Proteomes" id="UP000298663">
    <property type="component" value="Unassembled WGS sequence"/>
</dbReference>